<sequence length="645" mass="71989">MKYHTSLLALCAASASASYTANLNYRSPSLNHPDLGIALNKVIKRSNSNALFDPSKLSFTHGVASGDPWANSVILWTRCAPTTESSTDTSAVTGFSPLFGRPKAHKSSEKQQPGSKAPVCIQWKIATDKALTQVADEGIAYTGSDIDYTLKVEASNLHPFTTYYYQFSICNSDKKSPLGRTKTLPDPSQKVDSVKLAVYSCANYPAGFFNAYGNTVRKDSVDYVLHLGDYIYEFGDGFYGSGKAIGRVPQPNRIIYTLNHYRTRHGSYRTDLDLLASHQNFAWIPVWDDHEVADNAYRDGSSALGNHELSFLASGGVSVDQRKMNAVRAYFEWMPIRQVDMDDNLRIWRNFQVGQLIDIMMLDTRNYDRSITELYLNHFYVQKLKDDASRTLMGSRQENWFYRNLKKSADRGATWRIVGSQLGTNIFSLLRLHKLTKTLVFSHMNLRSAFGLFSSFNLDAWDGYRANRNRTFETIYNNKIKNTIMIAGDSHANWVSDLHWQDHGNYDPKTGAGAVGVEFAGSAVTSRSAGGANIKIDGSIKKSKSAVNDNDVLQWSEMYYRGYFELHVTPQEVQAKFFGIPDIRKRNPLEVTLANFTVKEGANCLDRGTAGLPAGGVVGNGWLKGGKVVKPEVANNTETGKWEKL</sequence>
<dbReference type="EMBL" id="JALBCA010000048">
    <property type="protein sequence ID" value="KAI2386404.1"/>
    <property type="molecule type" value="Genomic_DNA"/>
</dbReference>
<proteinExistence type="predicted"/>
<evidence type="ECO:0000313" key="1">
    <source>
        <dbReference type="EMBL" id="KAI2386404.1"/>
    </source>
</evidence>
<reference evidence="1" key="1">
    <citation type="journal article" date="2022" name="bioRxiv">
        <title>Population genetic analysis of Ophidiomyces ophidiicola, the causative agent of snake fungal disease, indicates recent introductions to the USA.</title>
        <authorList>
            <person name="Ladner J.T."/>
            <person name="Palmer J.M."/>
            <person name="Ettinger C.L."/>
            <person name="Stajich J.E."/>
            <person name="Farrell T.M."/>
            <person name="Glorioso B.M."/>
            <person name="Lawson B."/>
            <person name="Price S.J."/>
            <person name="Stengle A.G."/>
            <person name="Grear D.A."/>
            <person name="Lorch J.M."/>
        </authorList>
    </citation>
    <scope>NUCLEOTIDE SEQUENCE</scope>
    <source>
        <strain evidence="1">NWHC 24266-5</strain>
    </source>
</reference>
<accession>A0ACB8UY14</accession>
<comment type="caution">
    <text evidence="1">The sequence shown here is derived from an EMBL/GenBank/DDBJ whole genome shotgun (WGS) entry which is preliminary data.</text>
</comment>
<organism evidence="1">
    <name type="scientific">Ophidiomyces ophidiicola</name>
    <dbReference type="NCBI Taxonomy" id="1387563"/>
    <lineage>
        <taxon>Eukaryota</taxon>
        <taxon>Fungi</taxon>
        <taxon>Dikarya</taxon>
        <taxon>Ascomycota</taxon>
        <taxon>Pezizomycotina</taxon>
        <taxon>Eurotiomycetes</taxon>
        <taxon>Eurotiomycetidae</taxon>
        <taxon>Onygenales</taxon>
        <taxon>Onygenaceae</taxon>
        <taxon>Ophidiomyces</taxon>
    </lineage>
</organism>
<gene>
    <name evidence="1" type="ORF">LOY88_003600</name>
</gene>
<protein>
    <submittedName>
        <fullName evidence="1">Uncharacterized protein</fullName>
    </submittedName>
</protein>
<name>A0ACB8UY14_9EURO</name>